<feature type="compositionally biased region" description="Basic residues" evidence="1">
    <location>
        <begin position="83"/>
        <end position="93"/>
    </location>
</feature>
<protein>
    <submittedName>
        <fullName evidence="2">Uncharacterized protein</fullName>
    </submittedName>
</protein>
<dbReference type="AlphaFoldDB" id="A0ABD1FCJ5"/>
<accession>A0ABD1FCJ5</accession>
<evidence type="ECO:0000313" key="3">
    <source>
        <dbReference type="Proteomes" id="UP001566132"/>
    </source>
</evidence>
<dbReference type="EMBL" id="JBDJPC010000001">
    <property type="protein sequence ID" value="KAL1516987.1"/>
    <property type="molecule type" value="Genomic_DNA"/>
</dbReference>
<feature type="compositionally biased region" description="Basic and acidic residues" evidence="1">
    <location>
        <begin position="1"/>
        <end position="11"/>
    </location>
</feature>
<name>A0ABD1FCJ5_HYPHA</name>
<comment type="caution">
    <text evidence="2">The sequence shown here is derived from an EMBL/GenBank/DDBJ whole genome shotgun (WGS) entry which is preliminary data.</text>
</comment>
<feature type="region of interest" description="Disordered" evidence="1">
    <location>
        <begin position="73"/>
        <end position="104"/>
    </location>
</feature>
<dbReference type="Proteomes" id="UP001566132">
    <property type="component" value="Unassembled WGS sequence"/>
</dbReference>
<feature type="compositionally biased region" description="Polar residues" evidence="1">
    <location>
        <begin position="73"/>
        <end position="82"/>
    </location>
</feature>
<evidence type="ECO:0000256" key="1">
    <source>
        <dbReference type="SAM" id="MobiDB-lite"/>
    </source>
</evidence>
<keyword evidence="3" id="KW-1185">Reference proteome</keyword>
<gene>
    <name evidence="2" type="ORF">ABEB36_000810</name>
</gene>
<evidence type="ECO:0000313" key="2">
    <source>
        <dbReference type="EMBL" id="KAL1516987.1"/>
    </source>
</evidence>
<sequence length="229" mass="27125">MKAIKEETLKERKPRTVHFKGNEKPSHNPVNLVNERFILVSHRKSPPPENFYNLLIFHLNKLKNGFSNHSHIFRENSNVNPNKTRHKNWKRNSPRPNMLPFANSYTSKNSPTFCENEIQEKLYNMVHAALEYGCASNIVKKKGNYFILKNNNRYNSKLKQSTLHSRYCKRCCNNLKNKQQTQTKQIDVCREKPLHDNYEKYEGQRCSSNEDFENFEDYSDCSKRILPIV</sequence>
<proteinExistence type="predicted"/>
<organism evidence="2 3">
    <name type="scientific">Hypothenemus hampei</name>
    <name type="common">Coffee berry borer</name>
    <dbReference type="NCBI Taxonomy" id="57062"/>
    <lineage>
        <taxon>Eukaryota</taxon>
        <taxon>Metazoa</taxon>
        <taxon>Ecdysozoa</taxon>
        <taxon>Arthropoda</taxon>
        <taxon>Hexapoda</taxon>
        <taxon>Insecta</taxon>
        <taxon>Pterygota</taxon>
        <taxon>Neoptera</taxon>
        <taxon>Endopterygota</taxon>
        <taxon>Coleoptera</taxon>
        <taxon>Polyphaga</taxon>
        <taxon>Cucujiformia</taxon>
        <taxon>Curculionidae</taxon>
        <taxon>Scolytinae</taxon>
        <taxon>Hypothenemus</taxon>
    </lineage>
</organism>
<feature type="region of interest" description="Disordered" evidence="1">
    <location>
        <begin position="1"/>
        <end position="28"/>
    </location>
</feature>
<reference evidence="2 3" key="1">
    <citation type="submission" date="2024-05" db="EMBL/GenBank/DDBJ databases">
        <title>Genetic variation in Jamaican populations of the coffee berry borer (Hypothenemus hampei).</title>
        <authorList>
            <person name="Errbii M."/>
            <person name="Myrie A."/>
        </authorList>
    </citation>
    <scope>NUCLEOTIDE SEQUENCE [LARGE SCALE GENOMIC DNA]</scope>
    <source>
        <strain evidence="2">JA-Hopewell-2020-01-JO</strain>
        <tissue evidence="2">Whole body</tissue>
    </source>
</reference>